<dbReference type="Proteomes" id="UP000319175">
    <property type="component" value="Unassembled WGS sequence"/>
</dbReference>
<feature type="signal peptide" evidence="1">
    <location>
        <begin position="1"/>
        <end position="18"/>
    </location>
</feature>
<dbReference type="Pfam" id="PF04473">
    <property type="entry name" value="DUF553"/>
    <property type="match status" value="1"/>
</dbReference>
<dbReference type="InterPro" id="IPR038765">
    <property type="entry name" value="Papain-like_cys_pep_sf"/>
</dbReference>
<feature type="chain" id="PRO_5021384410" description="Transglutaminase-like domain-containing protein" evidence="1">
    <location>
        <begin position="19"/>
        <end position="348"/>
    </location>
</feature>
<dbReference type="InterPro" id="IPR007562">
    <property type="entry name" value="Transglutaminase-like_domain"/>
</dbReference>
<organism evidence="3 4">
    <name type="scientific">Flavobacterium microcysteis</name>
    <dbReference type="NCBI Taxonomy" id="2596891"/>
    <lineage>
        <taxon>Bacteria</taxon>
        <taxon>Pseudomonadati</taxon>
        <taxon>Bacteroidota</taxon>
        <taxon>Flavobacteriia</taxon>
        <taxon>Flavobacteriales</taxon>
        <taxon>Flavobacteriaceae</taxon>
        <taxon>Flavobacterium</taxon>
    </lineage>
</organism>
<gene>
    <name evidence="3" type="ORF">FJA49_07560</name>
</gene>
<feature type="domain" description="Transglutaminase-like" evidence="2">
    <location>
        <begin position="109"/>
        <end position="175"/>
    </location>
</feature>
<dbReference type="RefSeq" id="WP_140000383.1">
    <property type="nucleotide sequence ID" value="NZ_VFJE01000053.1"/>
</dbReference>
<accession>A0A501QCQ3</accession>
<dbReference type="AlphaFoldDB" id="A0A501QCQ3"/>
<dbReference type="InterPro" id="IPR052557">
    <property type="entry name" value="CAP/Cytokinesis_protein"/>
</dbReference>
<evidence type="ECO:0000256" key="1">
    <source>
        <dbReference type="SAM" id="SignalP"/>
    </source>
</evidence>
<dbReference type="PANTHER" id="PTHR46333">
    <property type="entry name" value="CYTOKINESIS PROTEIN 3"/>
    <property type="match status" value="1"/>
</dbReference>
<proteinExistence type="predicted"/>
<reference evidence="3 4" key="1">
    <citation type="submission" date="2019-06" db="EMBL/GenBank/DDBJ databases">
        <title>Flavobacterium sp. MaA-Y11 from geoumgang.</title>
        <authorList>
            <person name="Jeong S."/>
        </authorList>
    </citation>
    <scope>NUCLEOTIDE SEQUENCE [LARGE SCALE GENOMIC DNA]</scope>
    <source>
        <strain evidence="3 4">MaA-Y11</strain>
    </source>
</reference>
<keyword evidence="1" id="KW-0732">Signal</keyword>
<name>A0A501QCQ3_9FLAO</name>
<sequence>MKSFFLSILLFASFFAYSQDEIDVDEISSNDYENIEYDGDLSKLVISLTKNSNTDLEKAEVIFKWITNTISYDYKLFNKNKRAKKFRCKNKAECQQKMIDWKNKEIKKILRKKKAICWGYSELYKRMCAIAGVNCIIINGYIKTDAAHVGRMGILDHAWNAIVIDNEYHYLDATWASGYCTKKENGKLNGFVKKYNDYYWLTPIDKLSRNHFPKDTLLLVNSKYNKKLFKQNPYIEGTKLPLIEIISPDSGVLNQKINDTIKFSFQYSKSIKNLQINTNLKRNPKIWRVTKGVRTIDDKALSKQEYITPTKQNGIYSFEYVVQSNSLRYIEILFEHRLVLKYLVKITE</sequence>
<dbReference type="SUPFAM" id="SSF54001">
    <property type="entry name" value="Cysteine proteinases"/>
    <property type="match status" value="1"/>
</dbReference>
<dbReference type="InterPro" id="IPR002931">
    <property type="entry name" value="Transglutaminase-like"/>
</dbReference>
<dbReference type="EMBL" id="VFJE01000053">
    <property type="protein sequence ID" value="TPD69756.1"/>
    <property type="molecule type" value="Genomic_DNA"/>
</dbReference>
<dbReference type="Gene3D" id="3.10.620.30">
    <property type="match status" value="1"/>
</dbReference>
<evidence type="ECO:0000313" key="3">
    <source>
        <dbReference type="EMBL" id="TPD69756.1"/>
    </source>
</evidence>
<comment type="caution">
    <text evidence="3">The sequence shown here is derived from an EMBL/GenBank/DDBJ whole genome shotgun (WGS) entry which is preliminary data.</text>
</comment>
<keyword evidence="4" id="KW-1185">Reference proteome</keyword>
<protein>
    <recommendedName>
        <fullName evidence="2">Transglutaminase-like domain-containing protein</fullName>
    </recommendedName>
</protein>
<dbReference type="OrthoDB" id="9788327at2"/>
<dbReference type="SMART" id="SM00460">
    <property type="entry name" value="TGc"/>
    <property type="match status" value="1"/>
</dbReference>
<dbReference type="GO" id="GO:0005737">
    <property type="term" value="C:cytoplasm"/>
    <property type="evidence" value="ECO:0007669"/>
    <property type="project" value="TreeGrafter"/>
</dbReference>
<evidence type="ECO:0000313" key="4">
    <source>
        <dbReference type="Proteomes" id="UP000319175"/>
    </source>
</evidence>
<reference evidence="3 4" key="2">
    <citation type="submission" date="2019-06" db="EMBL/GenBank/DDBJ databases">
        <authorList>
            <person name="Seo Y."/>
        </authorList>
    </citation>
    <scope>NUCLEOTIDE SEQUENCE [LARGE SCALE GENOMIC DNA]</scope>
    <source>
        <strain evidence="3 4">MaA-Y11</strain>
    </source>
</reference>
<evidence type="ECO:0000259" key="2">
    <source>
        <dbReference type="SMART" id="SM00460"/>
    </source>
</evidence>
<dbReference type="PANTHER" id="PTHR46333:SF2">
    <property type="entry name" value="CYTOKINESIS PROTEIN 3"/>
    <property type="match status" value="1"/>
</dbReference>